<keyword evidence="5 11" id="KW-0808">Transferase</keyword>
<evidence type="ECO:0000313" key="12">
    <source>
        <dbReference type="Proteomes" id="UP000182798"/>
    </source>
</evidence>
<evidence type="ECO:0000256" key="1">
    <source>
        <dbReference type="ARBA" id="ARBA00001286"/>
    </source>
</evidence>
<evidence type="ECO:0000256" key="3">
    <source>
        <dbReference type="ARBA" id="ARBA00011918"/>
    </source>
</evidence>
<dbReference type="InterPro" id="IPR001497">
    <property type="entry name" value="MethylDNA_cys_MeTrfase_AS"/>
</dbReference>
<gene>
    <name evidence="11" type="ORF">BGC33_09630</name>
    <name evidence="10" type="ORF">THERMOS_679</name>
</gene>
<evidence type="ECO:0000256" key="2">
    <source>
        <dbReference type="ARBA" id="ARBA00008711"/>
    </source>
</evidence>
<evidence type="ECO:0000313" key="13">
    <source>
        <dbReference type="Proteomes" id="UP000643672"/>
    </source>
</evidence>
<dbReference type="PANTHER" id="PTHR10815:SF13">
    <property type="entry name" value="METHYLATED-DNA--PROTEIN-CYSTEINE METHYLTRANSFERASE"/>
    <property type="match status" value="1"/>
</dbReference>
<keyword evidence="4 11" id="KW-0489">Methyltransferase</keyword>
<dbReference type="CDD" id="cd06445">
    <property type="entry name" value="ATase"/>
    <property type="match status" value="1"/>
</dbReference>
<evidence type="ECO:0000256" key="5">
    <source>
        <dbReference type="ARBA" id="ARBA00022679"/>
    </source>
</evidence>
<dbReference type="NCBIfam" id="TIGR00589">
    <property type="entry name" value="ogt"/>
    <property type="match status" value="1"/>
</dbReference>
<name>A0A1J5TTL7_9GAMM</name>
<dbReference type="OrthoDB" id="9811249at2"/>
<evidence type="ECO:0000259" key="9">
    <source>
        <dbReference type="Pfam" id="PF01035"/>
    </source>
</evidence>
<dbReference type="EMBL" id="MIQH01000807">
    <property type="protein sequence ID" value="OIR24195.1"/>
    <property type="molecule type" value="Genomic_DNA"/>
</dbReference>
<accession>A0A1J5TTL7</accession>
<evidence type="ECO:0000256" key="6">
    <source>
        <dbReference type="ARBA" id="ARBA00022763"/>
    </source>
</evidence>
<dbReference type="InterPro" id="IPR036388">
    <property type="entry name" value="WH-like_DNA-bd_sf"/>
</dbReference>
<protein>
    <recommendedName>
        <fullName evidence="3">methylated-DNA--[protein]-cysteine S-methyltransferase</fullName>
        <ecNumber evidence="3">2.1.1.63</ecNumber>
    </recommendedName>
</protein>
<reference evidence="12" key="1">
    <citation type="submission" date="2016-09" db="EMBL/GenBank/DDBJ databases">
        <title>Genome Sequence of Bathymodiolus thermophilus sulfur-oxidizing gill endosymbiont.</title>
        <authorList>
            <person name="Ponnudurai R."/>
            <person name="Kleiner M."/>
            <person name="Sayavedra L."/>
            <person name="Thuermer A."/>
            <person name="Felbeck H."/>
            <person name="Schlueter R."/>
            <person name="Schweder T."/>
            <person name="Markert S."/>
        </authorList>
    </citation>
    <scope>NUCLEOTIDE SEQUENCE [LARGE SCALE GENOMIC DNA]</scope>
    <source>
        <strain evidence="12">BAT/CrabSpa'14</strain>
    </source>
</reference>
<dbReference type="InterPro" id="IPR036217">
    <property type="entry name" value="MethylDNA_cys_MeTrfase_DNAb"/>
</dbReference>
<dbReference type="GO" id="GO:0006281">
    <property type="term" value="P:DNA repair"/>
    <property type="evidence" value="ECO:0007669"/>
    <property type="project" value="UniProtKB-KW"/>
</dbReference>
<comment type="caution">
    <text evidence="11">The sequence shown here is derived from an EMBL/GenBank/DDBJ whole genome shotgun (WGS) entry which is preliminary data.</text>
</comment>
<dbReference type="RefSeq" id="WP_071564907.1">
    <property type="nucleotide sequence ID" value="NZ_CAESAQ020000040.1"/>
</dbReference>
<dbReference type="SUPFAM" id="SSF46767">
    <property type="entry name" value="Methylated DNA-protein cysteine methyltransferase, C-terminal domain"/>
    <property type="match status" value="1"/>
</dbReference>
<comment type="similarity">
    <text evidence="2">Belongs to the MGMT family.</text>
</comment>
<reference evidence="10 13" key="3">
    <citation type="submission" date="2020-05" db="EMBL/GenBank/DDBJ databases">
        <authorList>
            <person name="Petersen J."/>
            <person name="Sayavedra L."/>
        </authorList>
    </citation>
    <scope>NUCLEOTIDE SEQUENCE [LARGE SCALE GENOMIC DNA]</scope>
    <source>
        <strain evidence="10">B thermophilus SOXS</strain>
    </source>
</reference>
<evidence type="ECO:0000256" key="8">
    <source>
        <dbReference type="ARBA" id="ARBA00049348"/>
    </source>
</evidence>
<reference evidence="11" key="2">
    <citation type="journal article" date="2017" name="Stand. Genomic Sci.">
        <title>Genome sequence of the sulfur-oxidizing Bathymodiolus thermophilus gill endosymbiont.</title>
        <authorList>
            <person name="Ponnudurai R."/>
            <person name="Sayavedra L."/>
            <person name="Kleiner M."/>
            <person name="Heiden S.E."/>
            <person name="Thurmer A."/>
            <person name="Felbeck H."/>
            <person name="Schluter R."/>
            <person name="Sievert S.M."/>
            <person name="Daniel R."/>
            <person name="Schweder T."/>
            <person name="Markert S."/>
        </authorList>
    </citation>
    <scope>NUCLEOTIDE SEQUENCE</scope>
    <source>
        <strain evidence="11">BAT/CrabSpa'14</strain>
    </source>
</reference>
<dbReference type="GO" id="GO:0003908">
    <property type="term" value="F:methylated-DNA-[protein]-cysteine S-methyltransferase activity"/>
    <property type="evidence" value="ECO:0007669"/>
    <property type="project" value="UniProtKB-EC"/>
</dbReference>
<keyword evidence="13" id="KW-1185">Reference proteome</keyword>
<dbReference type="Gene3D" id="1.10.10.10">
    <property type="entry name" value="Winged helix-like DNA-binding domain superfamily/Winged helix DNA-binding domain"/>
    <property type="match status" value="1"/>
</dbReference>
<dbReference type="PROSITE" id="PS00374">
    <property type="entry name" value="MGMT"/>
    <property type="match status" value="1"/>
</dbReference>
<comment type="catalytic activity">
    <reaction evidence="8">
        <text>a 6-O-methyl-2'-deoxyguanosine in DNA + L-cysteinyl-[protein] = S-methyl-L-cysteinyl-[protein] + a 2'-deoxyguanosine in DNA</text>
        <dbReference type="Rhea" id="RHEA:24000"/>
        <dbReference type="Rhea" id="RHEA-COMP:10131"/>
        <dbReference type="Rhea" id="RHEA-COMP:10132"/>
        <dbReference type="Rhea" id="RHEA-COMP:11367"/>
        <dbReference type="Rhea" id="RHEA-COMP:11368"/>
        <dbReference type="ChEBI" id="CHEBI:29950"/>
        <dbReference type="ChEBI" id="CHEBI:82612"/>
        <dbReference type="ChEBI" id="CHEBI:85445"/>
        <dbReference type="ChEBI" id="CHEBI:85448"/>
        <dbReference type="EC" id="2.1.1.63"/>
    </reaction>
</comment>
<dbReference type="EC" id="2.1.1.63" evidence="3"/>
<dbReference type="EMBL" id="CAESAQ020000040">
    <property type="protein sequence ID" value="CAB5497469.1"/>
    <property type="molecule type" value="Genomic_DNA"/>
</dbReference>
<evidence type="ECO:0000256" key="4">
    <source>
        <dbReference type="ARBA" id="ARBA00022603"/>
    </source>
</evidence>
<dbReference type="Proteomes" id="UP000182798">
    <property type="component" value="Unassembled WGS sequence"/>
</dbReference>
<dbReference type="AlphaFoldDB" id="A0A1J5TTL7"/>
<dbReference type="Proteomes" id="UP000643672">
    <property type="component" value="Unassembled WGS sequence"/>
</dbReference>
<dbReference type="GO" id="GO:0032259">
    <property type="term" value="P:methylation"/>
    <property type="evidence" value="ECO:0007669"/>
    <property type="project" value="UniProtKB-KW"/>
</dbReference>
<dbReference type="FunFam" id="1.10.10.10:FF:000214">
    <property type="entry name" value="Methylated-DNA--protein-cysteine methyltransferase"/>
    <property type="match status" value="1"/>
</dbReference>
<keyword evidence="6" id="KW-0227">DNA damage</keyword>
<dbReference type="Pfam" id="PF01035">
    <property type="entry name" value="DNA_binding_1"/>
    <property type="match status" value="1"/>
</dbReference>
<comment type="catalytic activity">
    <reaction evidence="1">
        <text>a 4-O-methyl-thymidine in DNA + L-cysteinyl-[protein] = a thymidine in DNA + S-methyl-L-cysteinyl-[protein]</text>
        <dbReference type="Rhea" id="RHEA:53428"/>
        <dbReference type="Rhea" id="RHEA-COMP:10131"/>
        <dbReference type="Rhea" id="RHEA-COMP:10132"/>
        <dbReference type="Rhea" id="RHEA-COMP:13555"/>
        <dbReference type="Rhea" id="RHEA-COMP:13556"/>
        <dbReference type="ChEBI" id="CHEBI:29950"/>
        <dbReference type="ChEBI" id="CHEBI:82612"/>
        <dbReference type="ChEBI" id="CHEBI:137386"/>
        <dbReference type="ChEBI" id="CHEBI:137387"/>
        <dbReference type="EC" id="2.1.1.63"/>
    </reaction>
</comment>
<keyword evidence="7" id="KW-0234">DNA repair</keyword>
<evidence type="ECO:0000313" key="11">
    <source>
        <dbReference type="EMBL" id="OIR24195.1"/>
    </source>
</evidence>
<dbReference type="InterPro" id="IPR014048">
    <property type="entry name" value="MethylDNA_cys_MeTrfase_DNA-bd"/>
</dbReference>
<evidence type="ECO:0000313" key="10">
    <source>
        <dbReference type="EMBL" id="CAB5497469.1"/>
    </source>
</evidence>
<proteinExistence type="inferred from homology"/>
<evidence type="ECO:0000256" key="7">
    <source>
        <dbReference type="ARBA" id="ARBA00023204"/>
    </source>
</evidence>
<organism evidence="11 12">
    <name type="scientific">Bathymodiolus thermophilus thioautotrophic gill symbiont</name>
    <dbReference type="NCBI Taxonomy" id="2360"/>
    <lineage>
        <taxon>Bacteria</taxon>
        <taxon>Pseudomonadati</taxon>
        <taxon>Pseudomonadota</taxon>
        <taxon>Gammaproteobacteria</taxon>
        <taxon>sulfur-oxidizing symbionts</taxon>
    </lineage>
</organism>
<feature type="domain" description="Methylated-DNA-[protein]-cysteine S-methyltransferase DNA binding" evidence="9">
    <location>
        <begin position="3"/>
        <end position="84"/>
    </location>
</feature>
<sequence length="99" mass="10657">MTQFQQLCYQTLKDKVPAGTVITYGGLAKLIGNPKAFRAVGSAMNKNPFAPAIPCHRVVKSNGDLGGFAYDISLKIKRLQAEGVSVENGKIVNFQSICL</sequence>
<dbReference type="PANTHER" id="PTHR10815">
    <property type="entry name" value="METHYLATED-DNA--PROTEIN-CYSTEINE METHYLTRANSFERASE"/>
    <property type="match status" value="1"/>
</dbReference>